<name>Q9EN43_AMEPV</name>
<protein>
    <submittedName>
        <fullName evidence="2">AMV003</fullName>
    </submittedName>
</protein>
<accession>Q9EN43</accession>
<dbReference type="Proteomes" id="UP000000872">
    <property type="component" value="Segment"/>
</dbReference>
<feature type="transmembrane region" description="Helical" evidence="1">
    <location>
        <begin position="789"/>
        <end position="814"/>
    </location>
</feature>
<dbReference type="KEGG" id="vg:1494593"/>
<keyword evidence="3" id="KW-1185">Reference proteome</keyword>
<dbReference type="OrthoDB" id="16296at10239"/>
<evidence type="ECO:0000313" key="3">
    <source>
        <dbReference type="Proteomes" id="UP000000872"/>
    </source>
</evidence>
<reference evidence="2 3" key="1">
    <citation type="journal article" date="2000" name="Virology">
        <title>Complete genomic sequence of the Amsacta moorei entomopoxvirus: analysis and comparison with other poxviruses.</title>
        <authorList>
            <person name="Bawden A.L."/>
            <person name="Glassberg K.J."/>
            <person name="Diggans J."/>
            <person name="Shaw R."/>
            <person name="Farmerie W."/>
            <person name="Moyer R.W."/>
        </authorList>
    </citation>
    <scope>NUCLEOTIDE SEQUENCE [LARGE SCALE GENOMIC DNA]</scope>
</reference>
<evidence type="ECO:0000256" key="1">
    <source>
        <dbReference type="SAM" id="Phobius"/>
    </source>
</evidence>
<keyword evidence="1" id="KW-0472">Membrane</keyword>
<dbReference type="Gene3D" id="3.40.30.160">
    <property type="entry name" value="Collagenase ColT, N-terminal domain"/>
    <property type="match status" value="1"/>
</dbReference>
<organism evidence="2 3">
    <name type="scientific">Amsacta moorei entomopoxvirus</name>
    <name type="common">AmEPV</name>
    <dbReference type="NCBI Taxonomy" id="28321"/>
    <lineage>
        <taxon>Viruses</taxon>
        <taxon>Varidnaviria</taxon>
        <taxon>Bamfordvirae</taxon>
        <taxon>Nucleocytoviricota</taxon>
        <taxon>Pokkesviricetes</taxon>
        <taxon>Chitovirales</taxon>
        <taxon>Poxviridae</taxon>
        <taxon>Entomopoxvirinae</taxon>
        <taxon>Betaentomopoxvirus</taxon>
    </lineage>
</organism>
<keyword evidence="1" id="KW-1133">Transmembrane helix</keyword>
<proteinExistence type="predicted"/>
<keyword evidence="1" id="KW-0812">Transmembrane</keyword>
<dbReference type="RefSeq" id="NP_064785.1">
    <property type="nucleotide sequence ID" value="NC_002520.1"/>
</dbReference>
<sequence>MNNFILFFILCITTLTKTENLHTIISDCIIDKFNTPRCNNVNIYNKYINLLKNKYDYDNKNDLKNLKSLLNLFNNLQYYNSYNKDEFISYILSYQIYYLNKHNKIIKRENIIEFNNVIVEIIDCYVRFKNLHFDNIKKDISIMQELFNKFPIWFTKNDYIIKIILYFYKNVRKHNNNVEFRNIIDNNTLSIIKTSIDYPGYIISEKVVKEIFYIEYVSHIIKDEQQKFNNYYNIINKEDVLPNIIIYNISNITIELRYDSLDAEIINFIKKESSFVYNNFIYFHKYINLPLNLKKDKIYYYIFNNKNQYEKYGLIYNIRTNNGGYTTIMDNKIQSFAYMQNNKPLNFGHELHHALMYMIYDMKFPIWFIEGSANAYGNRKCYELDLSYIKKNNFTIKDVLKSDYNTPNPYYMGSSLTRFLFDHYPNIIKKILTHQYNHSWIKHNHDIEFNIWRQKNIEYCEKNFNTKTYKNHKNPDYIKNKYLNKINKYSDIFKTFCNGNIIVEFYDEKEQTFILNKNNIYILTEYNNNKYIYNYNNISFVKNIDNIFPIVNDYDYQWINYNLLEYIFKNELKTYKYSKYILFDSSYSSYSCEPVLYCDGNKINKIPIKSQFYNYICDNNIYCIENEYILKDDYIKNILNNNKCDYNTPTVPLIDLPKNILKLLYDINMGNDVDIKLLNGFNLNNKIDINGNNLCDISIKYNNLELYNYIKETDFYCKYFNFTKSISYNPHVCKHELKKIQNNNIIVNINISDSFDVIIKKEYIYSNNTVNNNNVINKIINVIYIQKSYYIFIFTVIMYLLIIISIIFLLYTIFN</sequence>
<evidence type="ECO:0000313" key="2">
    <source>
        <dbReference type="EMBL" id="AAG02709.1"/>
    </source>
</evidence>
<dbReference type="EMBL" id="AF250284">
    <property type="protein sequence ID" value="AAG02709.1"/>
    <property type="molecule type" value="Genomic_DNA"/>
</dbReference>
<gene>
    <name evidence="2" type="primary">AMV003</name>
</gene>
<organismHost>
    <name type="scientific">Amsacta</name>
    <dbReference type="NCBI Taxonomy" id="340055"/>
</organismHost>
<dbReference type="GeneID" id="1494593"/>